<dbReference type="Pfam" id="PF13366">
    <property type="entry name" value="PDDEXK_3"/>
    <property type="match status" value="1"/>
</dbReference>
<evidence type="ECO:0008006" key="3">
    <source>
        <dbReference type="Google" id="ProtNLM"/>
    </source>
</evidence>
<accession>A0A6M5YID1</accession>
<keyword evidence="2" id="KW-1185">Reference proteome</keyword>
<dbReference type="KEGG" id="ftj:FTUN_1318"/>
<protein>
    <recommendedName>
        <fullName evidence="3">GxxExxY protein</fullName>
    </recommendedName>
</protein>
<organism evidence="1 2">
    <name type="scientific">Frigoriglobus tundricola</name>
    <dbReference type="NCBI Taxonomy" id="2774151"/>
    <lineage>
        <taxon>Bacteria</taxon>
        <taxon>Pseudomonadati</taxon>
        <taxon>Planctomycetota</taxon>
        <taxon>Planctomycetia</taxon>
        <taxon>Gemmatales</taxon>
        <taxon>Gemmataceae</taxon>
        <taxon>Frigoriglobus</taxon>
    </lineage>
</organism>
<evidence type="ECO:0000313" key="2">
    <source>
        <dbReference type="Proteomes" id="UP000503447"/>
    </source>
</evidence>
<dbReference type="AlphaFoldDB" id="A0A6M5YID1"/>
<sequence>MGPGLLESVYQRCPCHELNLRSIPFEPQVPLPLLYKGREHGNELIPDVLVDGRLILELKAVDELAPVHEAQLLTYLRLSGIKLGLLINFNVRFLKDGIRRRIL</sequence>
<dbReference type="InterPro" id="IPR026350">
    <property type="entry name" value="GxxExxY"/>
</dbReference>
<dbReference type="EMBL" id="CP053452">
    <property type="protein sequence ID" value="QJW93807.1"/>
    <property type="molecule type" value="Genomic_DNA"/>
</dbReference>
<evidence type="ECO:0000313" key="1">
    <source>
        <dbReference type="EMBL" id="QJW93807.1"/>
    </source>
</evidence>
<proteinExistence type="predicted"/>
<dbReference type="Proteomes" id="UP000503447">
    <property type="component" value="Chromosome"/>
</dbReference>
<dbReference type="NCBIfam" id="TIGR04256">
    <property type="entry name" value="GxxExxY"/>
    <property type="match status" value="1"/>
</dbReference>
<gene>
    <name evidence="1" type="ORF">FTUN_1318</name>
</gene>
<reference evidence="2" key="1">
    <citation type="submission" date="2020-05" db="EMBL/GenBank/DDBJ databases">
        <title>Frigoriglobus tundricola gen. nov., sp. nov., a psychrotolerant cellulolytic planctomycete of the family Gemmataceae with two divergent copies of 16S rRNA gene.</title>
        <authorList>
            <person name="Kulichevskaya I.S."/>
            <person name="Ivanova A.A."/>
            <person name="Naumoff D.G."/>
            <person name="Beletsky A.V."/>
            <person name="Rijpstra W.I.C."/>
            <person name="Sinninghe Damste J.S."/>
            <person name="Mardanov A.V."/>
            <person name="Ravin N.V."/>
            <person name="Dedysh S.N."/>
        </authorList>
    </citation>
    <scope>NUCLEOTIDE SEQUENCE [LARGE SCALE GENOMIC DNA]</scope>
    <source>
        <strain evidence="2">PL17</strain>
    </source>
</reference>
<name>A0A6M5YID1_9BACT</name>